<reference evidence="2 3" key="1">
    <citation type="submission" date="2014-04" db="EMBL/GenBank/DDBJ databases">
        <authorList>
            <consortium name="DOE Joint Genome Institute"/>
            <person name="Kuo A."/>
            <person name="Kohler A."/>
            <person name="Costa M.D."/>
            <person name="Nagy L.G."/>
            <person name="Floudas D."/>
            <person name="Copeland A."/>
            <person name="Barry K.W."/>
            <person name="Cichocki N."/>
            <person name="Veneault-Fourrey C."/>
            <person name="LaButti K."/>
            <person name="Lindquist E.A."/>
            <person name="Lipzen A."/>
            <person name="Lundell T."/>
            <person name="Morin E."/>
            <person name="Murat C."/>
            <person name="Sun H."/>
            <person name="Tunlid A."/>
            <person name="Henrissat B."/>
            <person name="Grigoriev I.V."/>
            <person name="Hibbett D.S."/>
            <person name="Martin F."/>
            <person name="Nordberg H.P."/>
            <person name="Cantor M.N."/>
            <person name="Hua S.X."/>
        </authorList>
    </citation>
    <scope>NUCLEOTIDE SEQUENCE [LARGE SCALE GENOMIC DNA]</scope>
    <source>
        <strain evidence="2 3">441</strain>
    </source>
</reference>
<dbReference type="EMBL" id="KN833691">
    <property type="protein sequence ID" value="KIK28764.1"/>
    <property type="molecule type" value="Genomic_DNA"/>
</dbReference>
<dbReference type="STRING" id="765257.A0A0C9ZRQ8"/>
<name>A0A0C9ZRQ8_9AGAM</name>
<dbReference type="InterPro" id="IPR045341">
    <property type="entry name" value="DUF6532"/>
</dbReference>
<dbReference type="OrthoDB" id="2670686at2759"/>
<dbReference type="Proteomes" id="UP000054018">
    <property type="component" value="Unassembled WGS sequence"/>
</dbReference>
<protein>
    <recommendedName>
        <fullName evidence="1">DUF6532 domain-containing protein</fullName>
    </recommendedName>
</protein>
<dbReference type="AlphaFoldDB" id="A0A0C9ZRQ8"/>
<evidence type="ECO:0000259" key="1">
    <source>
        <dbReference type="Pfam" id="PF20149"/>
    </source>
</evidence>
<proteinExistence type="predicted"/>
<evidence type="ECO:0000313" key="3">
    <source>
        <dbReference type="Proteomes" id="UP000054018"/>
    </source>
</evidence>
<sequence length="179" mass="19818">MTWRSIIKGKARKILTQFYNIGKHRSDAENQSEAQMLIRGAVFLRDGVNAEGSTNNMAHPALAALITDFFYAPSSLSITFPEVFSREVPKVAVCLAATALHATLDEYTQTSTHQDRPFEYIGYSRVFAGFLDMQHQLDSVPKHASKMKALRITWATSSSILSKSGPLVAFSDEFGVVLD</sequence>
<keyword evidence="3" id="KW-1185">Reference proteome</keyword>
<dbReference type="Pfam" id="PF20149">
    <property type="entry name" value="DUF6532"/>
    <property type="match status" value="1"/>
</dbReference>
<feature type="domain" description="DUF6532" evidence="1">
    <location>
        <begin position="2"/>
        <end position="134"/>
    </location>
</feature>
<gene>
    <name evidence="2" type="ORF">PISMIDRAFT_90133</name>
</gene>
<reference evidence="3" key="2">
    <citation type="submission" date="2015-01" db="EMBL/GenBank/DDBJ databases">
        <title>Evolutionary Origins and Diversification of the Mycorrhizal Mutualists.</title>
        <authorList>
            <consortium name="DOE Joint Genome Institute"/>
            <consortium name="Mycorrhizal Genomics Consortium"/>
            <person name="Kohler A."/>
            <person name="Kuo A."/>
            <person name="Nagy L.G."/>
            <person name="Floudas D."/>
            <person name="Copeland A."/>
            <person name="Barry K.W."/>
            <person name="Cichocki N."/>
            <person name="Veneault-Fourrey C."/>
            <person name="LaButti K."/>
            <person name="Lindquist E.A."/>
            <person name="Lipzen A."/>
            <person name="Lundell T."/>
            <person name="Morin E."/>
            <person name="Murat C."/>
            <person name="Riley R."/>
            <person name="Ohm R."/>
            <person name="Sun H."/>
            <person name="Tunlid A."/>
            <person name="Henrissat B."/>
            <person name="Grigoriev I.V."/>
            <person name="Hibbett D.S."/>
            <person name="Martin F."/>
        </authorList>
    </citation>
    <scope>NUCLEOTIDE SEQUENCE [LARGE SCALE GENOMIC DNA]</scope>
    <source>
        <strain evidence="3">441</strain>
    </source>
</reference>
<accession>A0A0C9ZRQ8</accession>
<organism evidence="2 3">
    <name type="scientific">Pisolithus microcarpus 441</name>
    <dbReference type="NCBI Taxonomy" id="765257"/>
    <lineage>
        <taxon>Eukaryota</taxon>
        <taxon>Fungi</taxon>
        <taxon>Dikarya</taxon>
        <taxon>Basidiomycota</taxon>
        <taxon>Agaricomycotina</taxon>
        <taxon>Agaricomycetes</taxon>
        <taxon>Agaricomycetidae</taxon>
        <taxon>Boletales</taxon>
        <taxon>Sclerodermatineae</taxon>
        <taxon>Pisolithaceae</taxon>
        <taxon>Pisolithus</taxon>
    </lineage>
</organism>
<dbReference type="HOGENOM" id="CLU_060373_1_0_1"/>
<evidence type="ECO:0000313" key="2">
    <source>
        <dbReference type="EMBL" id="KIK28764.1"/>
    </source>
</evidence>